<reference evidence="3" key="1">
    <citation type="journal article" date="2015" name="Genome Announc.">
        <title>Genome sequence of the AIDS-associated pathogen Penicillium marneffei (ATCC18224) and its near taxonomic relative Talaromyces stipitatus (ATCC10500).</title>
        <authorList>
            <person name="Nierman W.C."/>
            <person name="Fedorova-Abrams N.D."/>
            <person name="Andrianopoulos A."/>
        </authorList>
    </citation>
    <scope>NUCLEOTIDE SEQUENCE [LARGE SCALE GENOMIC DNA]</scope>
    <source>
        <strain evidence="3">ATCC 10500 / CBS 375.48 / QM 6759 / NRRL 1006</strain>
    </source>
</reference>
<proteinExistence type="predicted"/>
<name>B8ML49_TALSN</name>
<dbReference type="EMBL" id="EQ962657">
    <property type="protein sequence ID" value="EED15465.1"/>
    <property type="molecule type" value="Genomic_DNA"/>
</dbReference>
<evidence type="ECO:0000256" key="1">
    <source>
        <dbReference type="SAM" id="Phobius"/>
    </source>
</evidence>
<organism evidence="2 3">
    <name type="scientific">Talaromyces stipitatus (strain ATCC 10500 / CBS 375.48 / QM 6759 / NRRL 1006)</name>
    <name type="common">Penicillium stipitatum</name>
    <dbReference type="NCBI Taxonomy" id="441959"/>
    <lineage>
        <taxon>Eukaryota</taxon>
        <taxon>Fungi</taxon>
        <taxon>Dikarya</taxon>
        <taxon>Ascomycota</taxon>
        <taxon>Pezizomycotina</taxon>
        <taxon>Eurotiomycetes</taxon>
        <taxon>Eurotiomycetidae</taxon>
        <taxon>Eurotiales</taxon>
        <taxon>Trichocomaceae</taxon>
        <taxon>Talaromyces</taxon>
        <taxon>Talaromyces sect. Talaromyces</taxon>
    </lineage>
</organism>
<dbReference type="GeneID" id="8100621"/>
<accession>B8ML49</accession>
<keyword evidence="1" id="KW-1133">Transmembrane helix</keyword>
<feature type="transmembrane region" description="Helical" evidence="1">
    <location>
        <begin position="121"/>
        <end position="142"/>
    </location>
</feature>
<keyword evidence="3" id="KW-1185">Reference proteome</keyword>
<dbReference type="HOGENOM" id="CLU_1670568_0_0_1"/>
<keyword evidence="1" id="KW-0472">Membrane</keyword>
<evidence type="ECO:0000313" key="2">
    <source>
        <dbReference type="EMBL" id="EED15465.1"/>
    </source>
</evidence>
<evidence type="ECO:0000313" key="3">
    <source>
        <dbReference type="Proteomes" id="UP000001745"/>
    </source>
</evidence>
<dbReference type="VEuPathDB" id="FungiDB:TSTA_049050"/>
<gene>
    <name evidence="2" type="ORF">TSTA_049050</name>
</gene>
<sequence>MNFERSPLDFQFLAPDFSSFWRFDKKEFGDVEDEEEGVGQHSADEEVVVEEPCLRTHEPSDELCNVDGAYRDMLYTTGVLQTKMWHAKRTALGIGAAQIREAFTTAQVPLVIDAYMVGLKAVFAITLAAFGIATLVGFMGHWKRLQMSELKKTAGGAA</sequence>
<dbReference type="AlphaFoldDB" id="B8ML49"/>
<dbReference type="RefSeq" id="XP_002485418.1">
    <property type="nucleotide sequence ID" value="XM_002485373.1"/>
</dbReference>
<dbReference type="Proteomes" id="UP000001745">
    <property type="component" value="Unassembled WGS sequence"/>
</dbReference>
<protein>
    <submittedName>
        <fullName evidence="2">Uncharacterized protein</fullName>
    </submittedName>
</protein>
<keyword evidence="1" id="KW-0812">Transmembrane</keyword>
<dbReference type="InParanoid" id="B8ML49"/>
<dbReference type="OrthoDB" id="10021397at2759"/>